<gene>
    <name evidence="1" type="ORF">GJQ57_13700</name>
</gene>
<reference evidence="1 2" key="1">
    <citation type="submission" date="2019-11" db="EMBL/GenBank/DDBJ databases">
        <title>Phenotypic characterization of an OXA-22 and OXA-60 co-producing Ralstonia pickettii clinical strain.</title>
        <authorList>
            <person name="He F."/>
        </authorList>
    </citation>
    <scope>NUCLEOTIDE SEQUENCE [LARGE SCALE GENOMIC DNA]</scope>
    <source>
        <strain evidence="1 2">PSLESD1</strain>
    </source>
</reference>
<evidence type="ECO:0000313" key="1">
    <source>
        <dbReference type="EMBL" id="MRS99700.1"/>
    </source>
</evidence>
<dbReference type="AlphaFoldDB" id="A0A7X2HND3"/>
<organism evidence="1 2">
    <name type="scientific">Ralstonia pickettii</name>
    <name type="common">Burkholderia pickettii</name>
    <dbReference type="NCBI Taxonomy" id="329"/>
    <lineage>
        <taxon>Bacteria</taxon>
        <taxon>Pseudomonadati</taxon>
        <taxon>Pseudomonadota</taxon>
        <taxon>Betaproteobacteria</taxon>
        <taxon>Burkholderiales</taxon>
        <taxon>Burkholderiaceae</taxon>
        <taxon>Ralstonia</taxon>
    </lineage>
</organism>
<sequence>MNTIQPDYFVGDGRLQLNEAGQRFNELKAHVERETAQFERSWAGAFLASIFLAEPWLAAFDLVITTSHEYDDQGGTYLCFSSSMTAVQVVDGVPLPDTVQGDDGGFDVDLAADYLAEQFDTCERCMFAVFRDDEVETMKIEVRREPIASLLAAGPVSGIEAFRALFPDEASPADAPPAR</sequence>
<dbReference type="Proteomes" id="UP000441032">
    <property type="component" value="Unassembled WGS sequence"/>
</dbReference>
<name>A0A7X2HND3_RALPI</name>
<protein>
    <submittedName>
        <fullName evidence="1">Uncharacterized protein</fullName>
    </submittedName>
</protein>
<proteinExistence type="predicted"/>
<dbReference type="RefSeq" id="WP_154207175.1">
    <property type="nucleotide sequence ID" value="NZ_WJYN01000004.1"/>
</dbReference>
<dbReference type="EMBL" id="WJYN01000004">
    <property type="protein sequence ID" value="MRS99700.1"/>
    <property type="molecule type" value="Genomic_DNA"/>
</dbReference>
<evidence type="ECO:0000313" key="2">
    <source>
        <dbReference type="Proteomes" id="UP000441032"/>
    </source>
</evidence>
<accession>A0A7X2HND3</accession>
<comment type="caution">
    <text evidence="1">The sequence shown here is derived from an EMBL/GenBank/DDBJ whole genome shotgun (WGS) entry which is preliminary data.</text>
</comment>